<name>A0A8D8AIL2_CULPI</name>
<sequence length="105" mass="11567">MSDESMKMKSSRAASSAMFGPALGSKFFAQYLLKDCKRVCASVRSVDCSFGVKWQIIAPSGGGLLFTRELSAENFRWSCDLSILAVRLMTGSEHFRCSELPLRSS</sequence>
<dbReference type="EMBL" id="HBUE01028186">
    <property type="protein sequence ID" value="CAG6455302.1"/>
    <property type="molecule type" value="Transcribed_RNA"/>
</dbReference>
<reference evidence="1" key="1">
    <citation type="submission" date="2021-05" db="EMBL/GenBank/DDBJ databases">
        <authorList>
            <person name="Alioto T."/>
            <person name="Alioto T."/>
            <person name="Gomez Garrido J."/>
        </authorList>
    </citation>
    <scope>NUCLEOTIDE SEQUENCE</scope>
</reference>
<organism evidence="1">
    <name type="scientific">Culex pipiens</name>
    <name type="common">House mosquito</name>
    <dbReference type="NCBI Taxonomy" id="7175"/>
    <lineage>
        <taxon>Eukaryota</taxon>
        <taxon>Metazoa</taxon>
        <taxon>Ecdysozoa</taxon>
        <taxon>Arthropoda</taxon>
        <taxon>Hexapoda</taxon>
        <taxon>Insecta</taxon>
        <taxon>Pterygota</taxon>
        <taxon>Neoptera</taxon>
        <taxon>Endopterygota</taxon>
        <taxon>Diptera</taxon>
        <taxon>Nematocera</taxon>
        <taxon>Culicoidea</taxon>
        <taxon>Culicidae</taxon>
        <taxon>Culicinae</taxon>
        <taxon>Culicini</taxon>
        <taxon>Culex</taxon>
        <taxon>Culex</taxon>
    </lineage>
</organism>
<protein>
    <submittedName>
        <fullName evidence="1">(northern house mosquito) hypothetical protein</fullName>
    </submittedName>
</protein>
<evidence type="ECO:0000313" key="1">
    <source>
        <dbReference type="EMBL" id="CAG6455302.1"/>
    </source>
</evidence>
<dbReference type="AlphaFoldDB" id="A0A8D8AIL2"/>
<proteinExistence type="predicted"/>
<accession>A0A8D8AIL2</accession>